<keyword evidence="3" id="KW-1185">Reference proteome</keyword>
<evidence type="ECO:0000256" key="1">
    <source>
        <dbReference type="SAM" id="Phobius"/>
    </source>
</evidence>
<accession>A0A916QR30</accession>
<evidence type="ECO:0000313" key="3">
    <source>
        <dbReference type="Proteomes" id="UP000628017"/>
    </source>
</evidence>
<dbReference type="Pfam" id="PF06055">
    <property type="entry name" value="ExoD"/>
    <property type="match status" value="1"/>
</dbReference>
<reference evidence="2" key="2">
    <citation type="submission" date="2020-09" db="EMBL/GenBank/DDBJ databases">
        <authorList>
            <person name="Sun Q."/>
            <person name="Zhou Y."/>
        </authorList>
    </citation>
    <scope>NUCLEOTIDE SEQUENCE</scope>
    <source>
        <strain evidence="2">CGMCC 1.15880</strain>
    </source>
</reference>
<name>A0A916QR30_9RHOB</name>
<keyword evidence="1" id="KW-0812">Transmembrane</keyword>
<reference evidence="2" key="1">
    <citation type="journal article" date="2014" name="Int. J. Syst. Evol. Microbiol.">
        <title>Complete genome sequence of Corynebacterium casei LMG S-19264T (=DSM 44701T), isolated from a smear-ripened cheese.</title>
        <authorList>
            <consortium name="US DOE Joint Genome Institute (JGI-PGF)"/>
            <person name="Walter F."/>
            <person name="Albersmeier A."/>
            <person name="Kalinowski J."/>
            <person name="Ruckert C."/>
        </authorList>
    </citation>
    <scope>NUCLEOTIDE SEQUENCE</scope>
    <source>
        <strain evidence="2">CGMCC 1.15880</strain>
    </source>
</reference>
<dbReference type="EMBL" id="BMKA01000001">
    <property type="protein sequence ID" value="GGA07517.1"/>
    <property type="molecule type" value="Genomic_DNA"/>
</dbReference>
<feature type="transmembrane region" description="Helical" evidence="1">
    <location>
        <begin position="173"/>
        <end position="193"/>
    </location>
</feature>
<proteinExistence type="predicted"/>
<protein>
    <submittedName>
        <fullName evidence="2">Exopolysaccharide biosynthesis protein ExoD</fullName>
    </submittedName>
</protein>
<sequence length="194" mass="21323">MAQVKSHALSEVLDELENSATGDTTAVSEVIDAMGRRSFASIMLIFSLVSSSPVSAIPGMTAFVGTVIFFIVIQMLAGRNSLWLPQFITRRTISTEKLRKAITWLRKPVRSVERFLKSRLTFLFHRPYIWLPLLLIMALTLCMPFLEFIPGSGSIASIVIALFAAGLLTRDGALVIVSLVALLAVPLAIWQIGF</sequence>
<dbReference type="Proteomes" id="UP000628017">
    <property type="component" value="Unassembled WGS sequence"/>
</dbReference>
<comment type="caution">
    <text evidence="2">The sequence shown here is derived from an EMBL/GenBank/DDBJ whole genome shotgun (WGS) entry which is preliminary data.</text>
</comment>
<feature type="transmembrane region" description="Helical" evidence="1">
    <location>
        <begin position="63"/>
        <end position="82"/>
    </location>
</feature>
<dbReference type="PANTHER" id="PTHR41795">
    <property type="entry name" value="EXOPOLYSACCHARIDE SYNTHESIS PROTEIN"/>
    <property type="match status" value="1"/>
</dbReference>
<dbReference type="PANTHER" id="PTHR41795:SF1">
    <property type="entry name" value="EXOPOLYSACCHARIDE SYNTHESIS PROTEIN"/>
    <property type="match status" value="1"/>
</dbReference>
<feature type="transmembrane region" description="Helical" evidence="1">
    <location>
        <begin position="128"/>
        <end position="146"/>
    </location>
</feature>
<dbReference type="RefSeq" id="WP_188670448.1">
    <property type="nucleotide sequence ID" value="NZ_BMKA01000001.1"/>
</dbReference>
<evidence type="ECO:0000313" key="2">
    <source>
        <dbReference type="EMBL" id="GGA07517.1"/>
    </source>
</evidence>
<dbReference type="PIRSF" id="PIRSF033239">
    <property type="entry name" value="ExoD"/>
    <property type="match status" value="1"/>
</dbReference>
<feature type="transmembrane region" description="Helical" evidence="1">
    <location>
        <begin position="39"/>
        <end position="57"/>
    </location>
</feature>
<feature type="transmembrane region" description="Helical" evidence="1">
    <location>
        <begin position="152"/>
        <end position="168"/>
    </location>
</feature>
<dbReference type="InterPro" id="IPR010331">
    <property type="entry name" value="ExoD"/>
</dbReference>
<dbReference type="AlphaFoldDB" id="A0A916QR30"/>
<gene>
    <name evidence="2" type="ORF">GCM10011498_04220</name>
</gene>
<keyword evidence="1" id="KW-1133">Transmembrane helix</keyword>
<organism evidence="2 3">
    <name type="scientific">Neptunicoccus cionae</name>
    <dbReference type="NCBI Taxonomy" id="2035344"/>
    <lineage>
        <taxon>Bacteria</taxon>
        <taxon>Pseudomonadati</taxon>
        <taxon>Pseudomonadota</taxon>
        <taxon>Alphaproteobacteria</taxon>
        <taxon>Rhodobacterales</taxon>
        <taxon>Paracoccaceae</taxon>
        <taxon>Neptunicoccus</taxon>
    </lineage>
</organism>
<keyword evidence="1" id="KW-0472">Membrane</keyword>